<dbReference type="InterPro" id="IPR058240">
    <property type="entry name" value="rSAM_sf"/>
</dbReference>
<keyword evidence="6" id="KW-0411">Iron-sulfur</keyword>
<dbReference type="Pfam" id="PF04055">
    <property type="entry name" value="Radical_SAM"/>
    <property type="match status" value="1"/>
</dbReference>
<sequence length="334" mass="38705">MNYIGQKKFFGFQWHITNFCNLRCHHCYQEDFTKTADLDFKAIQKIINKITTALPETEILVNITGGEPFLHDAFYKILDHLEDKSNISAINLITNGLLLNQNITRIEEYKKIKELKISLEGNDCQTNDSIRGRGVFNRVVKNIMAIRNQTQKEIVLMFTLGSYNYKNLFLMLQFAKNIEADGIIVERFVPWGKGRMLKNQYLKKDEWEWVIRAIIQYMELDYSPLELLPYKAFHIELKKEIGLKGAPCNLGEESMALLPNGDVYPCRRFPTKIGNILVDEFYEIILRLKILKESLEKNLKGKCGNCQIKGCIGCRAIAYALTGDFYAEDPQCFR</sequence>
<evidence type="ECO:0000313" key="8">
    <source>
        <dbReference type="EMBL" id="HGV98501.1"/>
    </source>
</evidence>
<evidence type="ECO:0000256" key="3">
    <source>
        <dbReference type="ARBA" id="ARBA00022691"/>
    </source>
</evidence>
<dbReference type="AlphaFoldDB" id="A0A7C4TIT5"/>
<dbReference type="EMBL" id="DTGZ01000176">
    <property type="protein sequence ID" value="HGV98501.1"/>
    <property type="molecule type" value="Genomic_DNA"/>
</dbReference>
<dbReference type="InterPro" id="IPR017200">
    <property type="entry name" value="PqqE-like"/>
</dbReference>
<keyword evidence="5" id="KW-0408">Iron</keyword>
<dbReference type="SFLD" id="SFLDG01386">
    <property type="entry name" value="main_SPASM_domain-containing"/>
    <property type="match status" value="1"/>
</dbReference>
<keyword evidence="4" id="KW-0479">Metal-binding</keyword>
<protein>
    <submittedName>
        <fullName evidence="8">Radical SAM protein</fullName>
    </submittedName>
</protein>
<dbReference type="InterPro" id="IPR007197">
    <property type="entry name" value="rSAM"/>
</dbReference>
<comment type="cofactor">
    <cofactor evidence="1">
        <name>[4Fe-4S] cluster</name>
        <dbReference type="ChEBI" id="CHEBI:49883"/>
    </cofactor>
</comment>
<dbReference type="SFLD" id="SFLDG01067">
    <property type="entry name" value="SPASM/twitch_domain_containing"/>
    <property type="match status" value="1"/>
</dbReference>
<dbReference type="Gene3D" id="3.20.20.70">
    <property type="entry name" value="Aldolase class I"/>
    <property type="match status" value="1"/>
</dbReference>
<dbReference type="InterPro" id="IPR050377">
    <property type="entry name" value="Radical_SAM_PqqE_MftC-like"/>
</dbReference>
<evidence type="ECO:0000256" key="2">
    <source>
        <dbReference type="ARBA" id="ARBA00022485"/>
    </source>
</evidence>
<evidence type="ECO:0000256" key="5">
    <source>
        <dbReference type="ARBA" id="ARBA00023004"/>
    </source>
</evidence>
<accession>A0A7C4TIT5</accession>
<keyword evidence="2" id="KW-0004">4Fe-4S</keyword>
<feature type="domain" description="Radical SAM core" evidence="7">
    <location>
        <begin position="6"/>
        <end position="231"/>
    </location>
</feature>
<dbReference type="GO" id="GO:0003824">
    <property type="term" value="F:catalytic activity"/>
    <property type="evidence" value="ECO:0007669"/>
    <property type="project" value="InterPro"/>
</dbReference>
<dbReference type="SFLD" id="SFLDS00029">
    <property type="entry name" value="Radical_SAM"/>
    <property type="match status" value="1"/>
</dbReference>
<dbReference type="PANTHER" id="PTHR11228:SF7">
    <property type="entry name" value="PQQA PEPTIDE CYCLASE"/>
    <property type="match status" value="1"/>
</dbReference>
<gene>
    <name evidence="8" type="ORF">ENV60_09440</name>
</gene>
<dbReference type="Pfam" id="PF13186">
    <property type="entry name" value="SPASM"/>
    <property type="match status" value="1"/>
</dbReference>
<dbReference type="PIRSF" id="PIRSF037420">
    <property type="entry name" value="PQQ_syn_pqqE"/>
    <property type="match status" value="1"/>
</dbReference>
<evidence type="ECO:0000256" key="6">
    <source>
        <dbReference type="ARBA" id="ARBA00023014"/>
    </source>
</evidence>
<evidence type="ECO:0000259" key="7">
    <source>
        <dbReference type="PROSITE" id="PS51918"/>
    </source>
</evidence>
<keyword evidence="3" id="KW-0949">S-adenosyl-L-methionine</keyword>
<dbReference type="InterPro" id="IPR013785">
    <property type="entry name" value="Aldolase_TIM"/>
</dbReference>
<evidence type="ECO:0000256" key="1">
    <source>
        <dbReference type="ARBA" id="ARBA00001966"/>
    </source>
</evidence>
<dbReference type="SUPFAM" id="SSF102114">
    <property type="entry name" value="Radical SAM enzymes"/>
    <property type="match status" value="1"/>
</dbReference>
<name>A0A7C4TIT5_UNCW3</name>
<dbReference type="PROSITE" id="PS51918">
    <property type="entry name" value="RADICAL_SAM"/>
    <property type="match status" value="1"/>
</dbReference>
<comment type="caution">
    <text evidence="8">The sequence shown here is derived from an EMBL/GenBank/DDBJ whole genome shotgun (WGS) entry which is preliminary data.</text>
</comment>
<dbReference type="CDD" id="cd01335">
    <property type="entry name" value="Radical_SAM"/>
    <property type="match status" value="1"/>
</dbReference>
<dbReference type="GO" id="GO:0046872">
    <property type="term" value="F:metal ion binding"/>
    <property type="evidence" value="ECO:0007669"/>
    <property type="project" value="UniProtKB-KW"/>
</dbReference>
<evidence type="ECO:0000256" key="4">
    <source>
        <dbReference type="ARBA" id="ARBA00022723"/>
    </source>
</evidence>
<dbReference type="GO" id="GO:0051539">
    <property type="term" value="F:4 iron, 4 sulfur cluster binding"/>
    <property type="evidence" value="ECO:0007669"/>
    <property type="project" value="UniProtKB-KW"/>
</dbReference>
<dbReference type="InterPro" id="IPR023885">
    <property type="entry name" value="4Fe4S-binding_SPASM_dom"/>
</dbReference>
<reference evidence="8" key="1">
    <citation type="journal article" date="2020" name="mSystems">
        <title>Genome- and Community-Level Interaction Insights into Carbon Utilization and Element Cycling Functions of Hydrothermarchaeota in Hydrothermal Sediment.</title>
        <authorList>
            <person name="Zhou Z."/>
            <person name="Liu Y."/>
            <person name="Xu W."/>
            <person name="Pan J."/>
            <person name="Luo Z.H."/>
            <person name="Li M."/>
        </authorList>
    </citation>
    <scope>NUCLEOTIDE SEQUENCE [LARGE SCALE GENOMIC DNA]</scope>
    <source>
        <strain evidence="8">SpSt-774</strain>
    </source>
</reference>
<dbReference type="PANTHER" id="PTHR11228">
    <property type="entry name" value="RADICAL SAM DOMAIN PROTEIN"/>
    <property type="match status" value="1"/>
</dbReference>
<organism evidence="8">
    <name type="scientific">candidate division WOR-3 bacterium</name>
    <dbReference type="NCBI Taxonomy" id="2052148"/>
    <lineage>
        <taxon>Bacteria</taxon>
        <taxon>Bacteria division WOR-3</taxon>
    </lineage>
</organism>
<proteinExistence type="predicted"/>
<dbReference type="NCBIfam" id="TIGR04085">
    <property type="entry name" value="rSAM_more_4Fe4S"/>
    <property type="match status" value="1"/>
</dbReference>